<proteinExistence type="predicted"/>
<keyword evidence="3" id="KW-1185">Reference proteome</keyword>
<evidence type="ECO:0000259" key="1">
    <source>
        <dbReference type="Pfam" id="PF18599"/>
    </source>
</evidence>
<protein>
    <recommendedName>
        <fullName evidence="1">Limiting CO2-inducible protein B/C beta carbonyic anhydrase domain-containing protein</fullName>
    </recommendedName>
</protein>
<dbReference type="AlphaFoldDB" id="A0A1H7VBP3"/>
<dbReference type="Proteomes" id="UP000198744">
    <property type="component" value="Unassembled WGS sequence"/>
</dbReference>
<accession>A0A1H7VBP3</accession>
<evidence type="ECO:0000313" key="3">
    <source>
        <dbReference type="Proteomes" id="UP000198744"/>
    </source>
</evidence>
<dbReference type="Pfam" id="PF18599">
    <property type="entry name" value="LCIB_C_CA"/>
    <property type="match status" value="1"/>
</dbReference>
<gene>
    <name evidence="2" type="ORF">SAMN04489760_103159</name>
</gene>
<sequence>MDFRQALDLHFPKAISDDDFVRSSYSSLSPHGFSSHNTIACVGVCRDEITRPLIDNIQKYWGEAFNFCSLAGLLTSGKTGFSAAEHHAPVEHERERYVYYAMPHIAIDENGEIGVCSRPGRPGPSGACGALIAFRREMLEGALNLESDPDDVEQSLLKQRLFKKIRYGDIPDLVTLTKITYQEVLEELMHMIGITVNTAHSDYAVFTGIQIHGPDRQEFVWPGEMYAMVRGQRTELVLANP</sequence>
<dbReference type="EMBL" id="FOBS01000003">
    <property type="protein sequence ID" value="SEM06701.1"/>
    <property type="molecule type" value="Genomic_DNA"/>
</dbReference>
<name>A0A1H7VBP3_9BACT</name>
<dbReference type="RefSeq" id="WP_093882299.1">
    <property type="nucleotide sequence ID" value="NZ_FOBS01000003.1"/>
</dbReference>
<dbReference type="OrthoDB" id="9792766at2"/>
<feature type="domain" description="Limiting CO2-inducible protein B/C beta carbonyic anhydrase" evidence="1">
    <location>
        <begin position="15"/>
        <end position="227"/>
    </location>
</feature>
<dbReference type="PANTHER" id="PTHR38016">
    <property type="entry name" value="UNNAMED PRODUCT"/>
    <property type="match status" value="1"/>
</dbReference>
<reference evidence="2 3" key="1">
    <citation type="submission" date="2016-10" db="EMBL/GenBank/DDBJ databases">
        <authorList>
            <person name="de Groot N.N."/>
        </authorList>
    </citation>
    <scope>NUCLEOTIDE SEQUENCE [LARGE SCALE GENOMIC DNA]</scope>
    <source>
        <strain evidence="2 3">DSM 8423</strain>
    </source>
</reference>
<organism evidence="2 3">
    <name type="scientific">Syntrophus gentianae</name>
    <dbReference type="NCBI Taxonomy" id="43775"/>
    <lineage>
        <taxon>Bacteria</taxon>
        <taxon>Pseudomonadati</taxon>
        <taxon>Thermodesulfobacteriota</taxon>
        <taxon>Syntrophia</taxon>
        <taxon>Syntrophales</taxon>
        <taxon>Syntrophaceae</taxon>
        <taxon>Syntrophus</taxon>
    </lineage>
</organism>
<dbReference type="PANTHER" id="PTHR38016:SF1">
    <property type="entry name" value="LIMITING CO2-INDUCIBLE PROTEIN B_C BETA CARBONYIC ANHYDRASE DOMAIN-CONTAINING PROTEIN"/>
    <property type="match status" value="1"/>
</dbReference>
<evidence type="ECO:0000313" key="2">
    <source>
        <dbReference type="EMBL" id="SEM06701.1"/>
    </source>
</evidence>
<dbReference type="InterPro" id="IPR040703">
    <property type="entry name" value="LCIB/C_CA"/>
</dbReference>